<feature type="domain" description="Quinate/shikimate 5-dehydrogenase/glutamyl-tRNA reductase" evidence="1">
    <location>
        <begin position="139"/>
        <end position="232"/>
    </location>
</feature>
<organism evidence="3 4">
    <name type="scientific">Lacrimispora xylanisolvens</name>
    <dbReference type="NCBI Taxonomy" id="384636"/>
    <lineage>
        <taxon>Bacteria</taxon>
        <taxon>Bacillati</taxon>
        <taxon>Bacillota</taxon>
        <taxon>Clostridia</taxon>
        <taxon>Lachnospirales</taxon>
        <taxon>Lachnospiraceae</taxon>
        <taxon>Lacrimispora</taxon>
    </lineage>
</organism>
<dbReference type="OrthoDB" id="9815559at2"/>
<protein>
    <submittedName>
        <fullName evidence="3">Dipicolinate synthase subunit A</fullName>
    </submittedName>
</protein>
<evidence type="ECO:0000313" key="4">
    <source>
        <dbReference type="Proteomes" id="UP000237749"/>
    </source>
</evidence>
<gene>
    <name evidence="3" type="ORF">BXY41_108208</name>
</gene>
<proteinExistence type="predicted"/>
<dbReference type="RefSeq" id="WP_104437873.1">
    <property type="nucleotide sequence ID" value="NZ_PTJA01000008.1"/>
</dbReference>
<dbReference type="SUPFAM" id="SSF51735">
    <property type="entry name" value="NAD(P)-binding Rossmann-fold domains"/>
    <property type="match status" value="1"/>
</dbReference>
<sequence>MHKFLLLGGDSRQLYLSRILTENGFFTVLHSDGDDPDFSLKEAMETCNIILCPIPFTKDKISLFSAHEMNDLGIGNLLSHLTSDHILFGGNIPAYVKEYARKNEIGCFDYMDMEDVTIKNTIATAEGAIAEAIRLSPGCLHQSKCLITGFGRCAKTLALKLKGLDLTITIAGRKANQLALASAMGFETILLSDLEKEIGRYDYIFNTIPALVIDEKLVSLASRQATIIDIASAPGGVDFEACRQQGIRAKLSLGLPGIYAPETSAKILYEAILTCLSQTV</sequence>
<dbReference type="InterPro" id="IPR006151">
    <property type="entry name" value="Shikm_DH/Glu-tRNA_Rdtase"/>
</dbReference>
<dbReference type="Pfam" id="PF16924">
    <property type="entry name" value="DpaA_N"/>
    <property type="match status" value="1"/>
</dbReference>
<comment type="caution">
    <text evidence="3">The sequence shown here is derived from an EMBL/GenBank/DDBJ whole genome shotgun (WGS) entry which is preliminary data.</text>
</comment>
<dbReference type="AlphaFoldDB" id="A0A2S6HQT9"/>
<dbReference type="EMBL" id="PTJA01000008">
    <property type="protein sequence ID" value="PPK79983.1"/>
    <property type="molecule type" value="Genomic_DNA"/>
</dbReference>
<dbReference type="Gene3D" id="3.40.50.720">
    <property type="entry name" value="NAD(P)-binding Rossmann-like Domain"/>
    <property type="match status" value="1"/>
</dbReference>
<keyword evidence="4" id="KW-1185">Reference proteome</keyword>
<accession>A0A2S6HQT9</accession>
<dbReference type="Pfam" id="PF01488">
    <property type="entry name" value="Shikimate_DH"/>
    <property type="match status" value="1"/>
</dbReference>
<reference evidence="3 4" key="1">
    <citation type="submission" date="2018-02" db="EMBL/GenBank/DDBJ databases">
        <title>Genomic Encyclopedia of Archaeal and Bacterial Type Strains, Phase II (KMG-II): from individual species to whole genera.</title>
        <authorList>
            <person name="Goeker M."/>
        </authorList>
    </citation>
    <scope>NUCLEOTIDE SEQUENCE [LARGE SCALE GENOMIC DNA]</scope>
    <source>
        <strain evidence="3 4">DSM 3808</strain>
    </source>
</reference>
<evidence type="ECO:0000259" key="2">
    <source>
        <dbReference type="Pfam" id="PF16924"/>
    </source>
</evidence>
<dbReference type="Proteomes" id="UP000237749">
    <property type="component" value="Unassembled WGS sequence"/>
</dbReference>
<dbReference type="InterPro" id="IPR031629">
    <property type="entry name" value="DpaA_N"/>
</dbReference>
<dbReference type="InterPro" id="IPR036291">
    <property type="entry name" value="NAD(P)-bd_dom_sf"/>
</dbReference>
<name>A0A2S6HQT9_9FIRM</name>
<evidence type="ECO:0000313" key="3">
    <source>
        <dbReference type="EMBL" id="PPK79983.1"/>
    </source>
</evidence>
<feature type="domain" description="Dipicolinate synthase subunit A N-terminal" evidence="2">
    <location>
        <begin position="4"/>
        <end position="111"/>
    </location>
</feature>
<evidence type="ECO:0000259" key="1">
    <source>
        <dbReference type="Pfam" id="PF01488"/>
    </source>
</evidence>
<dbReference type="NCBIfam" id="NF006162">
    <property type="entry name" value="PRK08306.1"/>
    <property type="match status" value="1"/>
</dbReference>